<dbReference type="GO" id="GO:0006099">
    <property type="term" value="P:tricarboxylic acid cycle"/>
    <property type="evidence" value="ECO:0007669"/>
    <property type="project" value="InterPro"/>
</dbReference>
<comment type="subcellular location">
    <subcellularLocation>
        <location evidence="1">Membrane</location>
        <topology evidence="1">Multi-pass membrane protein</topology>
    </subcellularLocation>
</comment>
<evidence type="ECO:0000256" key="2">
    <source>
        <dbReference type="ARBA" id="ARBA00022617"/>
    </source>
</evidence>
<dbReference type="PANTHER" id="PTHR10978">
    <property type="entry name" value="SUCCINATE DEHYDROGENASE CYTOCHROME B560 SUBUNIT"/>
    <property type="match status" value="1"/>
</dbReference>
<keyword evidence="3 8" id="KW-0812">Transmembrane</keyword>
<dbReference type="PROSITE" id="PS01001">
    <property type="entry name" value="SDH_CYT_2"/>
    <property type="match status" value="1"/>
</dbReference>
<dbReference type="Proteomes" id="UP001172102">
    <property type="component" value="Unassembled WGS sequence"/>
</dbReference>
<keyword evidence="5 8" id="KW-1133">Transmembrane helix</keyword>
<reference evidence="9" key="1">
    <citation type="submission" date="2023-06" db="EMBL/GenBank/DDBJ databases">
        <title>Genome-scale phylogeny and comparative genomics of the fungal order Sordariales.</title>
        <authorList>
            <consortium name="Lawrence Berkeley National Laboratory"/>
            <person name="Hensen N."/>
            <person name="Bonometti L."/>
            <person name="Westerberg I."/>
            <person name="Brannstrom I.O."/>
            <person name="Guillou S."/>
            <person name="Cros-Aarteil S."/>
            <person name="Calhoun S."/>
            <person name="Haridas S."/>
            <person name="Kuo A."/>
            <person name="Mondo S."/>
            <person name="Pangilinan J."/>
            <person name="Riley R."/>
            <person name="Labutti K."/>
            <person name="Andreopoulos B."/>
            <person name="Lipzen A."/>
            <person name="Chen C."/>
            <person name="Yanf M."/>
            <person name="Daum C."/>
            <person name="Ng V."/>
            <person name="Clum A."/>
            <person name="Steindorff A."/>
            <person name="Ohm R."/>
            <person name="Martin F."/>
            <person name="Silar P."/>
            <person name="Natvig D."/>
            <person name="Lalanne C."/>
            <person name="Gautier V."/>
            <person name="Ament-Velasquez S.L."/>
            <person name="Kruys A."/>
            <person name="Hutchinson M.I."/>
            <person name="Powell A.J."/>
            <person name="Barry K."/>
            <person name="Miller A.N."/>
            <person name="Grigoriev I.V."/>
            <person name="Debuchy R."/>
            <person name="Gladieux P."/>
            <person name="Thoren M.H."/>
            <person name="Johannesson H."/>
        </authorList>
    </citation>
    <scope>NUCLEOTIDE SEQUENCE</scope>
    <source>
        <strain evidence="9">SMH4607-1</strain>
    </source>
</reference>
<evidence type="ECO:0000313" key="9">
    <source>
        <dbReference type="EMBL" id="KAK0720166.1"/>
    </source>
</evidence>
<keyword evidence="6" id="KW-0408">Iron</keyword>
<keyword evidence="4" id="KW-0479">Metal-binding</keyword>
<keyword evidence="2" id="KW-0349">Heme</keyword>
<keyword evidence="7 8" id="KW-0472">Membrane</keyword>
<dbReference type="CDD" id="cd03499">
    <property type="entry name" value="SQR_TypeC_SdhC"/>
    <property type="match status" value="1"/>
</dbReference>
<accession>A0AA40AQI4</accession>
<evidence type="ECO:0000256" key="3">
    <source>
        <dbReference type="ARBA" id="ARBA00022692"/>
    </source>
</evidence>
<dbReference type="AlphaFoldDB" id="A0AA40AQI4"/>
<proteinExistence type="predicted"/>
<sequence>MIAQRLGTTALRRVAGNPSAFFTNNFAKLALISPLSNNTQTRPVTTQKLTPADGDSILAKQRLSRPVSPHLDIYDKSQTYFGGSIWNRITGSIFSGGLYVFGSAYLIAPLVGWHLESASIAAAVGALPFALKGGLKFLLAWPFAFHCLNGTRHLVYDLGVGFQRRTIVQGGWYVWGASIVGGVYLAFFL</sequence>
<evidence type="ECO:0008006" key="11">
    <source>
        <dbReference type="Google" id="ProtNLM"/>
    </source>
</evidence>
<feature type="transmembrane region" description="Helical" evidence="8">
    <location>
        <begin position="85"/>
        <end position="108"/>
    </location>
</feature>
<evidence type="ECO:0000256" key="1">
    <source>
        <dbReference type="ARBA" id="ARBA00004141"/>
    </source>
</evidence>
<gene>
    <name evidence="9" type="ORF">B0H67DRAFT_575215</name>
</gene>
<dbReference type="InterPro" id="IPR000701">
    <property type="entry name" value="SuccDH_FuR_B_TM-su"/>
</dbReference>
<evidence type="ECO:0000256" key="5">
    <source>
        <dbReference type="ARBA" id="ARBA00022989"/>
    </source>
</evidence>
<dbReference type="Gene3D" id="1.20.1300.10">
    <property type="entry name" value="Fumarate reductase/succinate dehydrogenase, transmembrane subunit"/>
    <property type="match status" value="1"/>
</dbReference>
<name>A0AA40AQI4_9PEZI</name>
<comment type="caution">
    <text evidence="9">The sequence shown here is derived from an EMBL/GenBank/DDBJ whole genome shotgun (WGS) entry which is preliminary data.</text>
</comment>
<dbReference type="InterPro" id="IPR034804">
    <property type="entry name" value="SQR/QFR_C/D"/>
</dbReference>
<dbReference type="GO" id="GO:0006121">
    <property type="term" value="P:mitochondrial electron transport, succinate to ubiquinone"/>
    <property type="evidence" value="ECO:0007669"/>
    <property type="project" value="TreeGrafter"/>
</dbReference>
<evidence type="ECO:0000256" key="6">
    <source>
        <dbReference type="ARBA" id="ARBA00023004"/>
    </source>
</evidence>
<dbReference type="InterPro" id="IPR018495">
    <property type="entry name" value="Succ_DH_cyt_bsu_CS"/>
</dbReference>
<keyword evidence="10" id="KW-1185">Reference proteome</keyword>
<dbReference type="GO" id="GO:0009055">
    <property type="term" value="F:electron transfer activity"/>
    <property type="evidence" value="ECO:0007669"/>
    <property type="project" value="InterPro"/>
</dbReference>
<dbReference type="GO" id="GO:0005739">
    <property type="term" value="C:mitochondrion"/>
    <property type="evidence" value="ECO:0007669"/>
    <property type="project" value="GOC"/>
</dbReference>
<organism evidence="9 10">
    <name type="scientific">Lasiosphaeris hirsuta</name>
    <dbReference type="NCBI Taxonomy" id="260670"/>
    <lineage>
        <taxon>Eukaryota</taxon>
        <taxon>Fungi</taxon>
        <taxon>Dikarya</taxon>
        <taxon>Ascomycota</taxon>
        <taxon>Pezizomycotina</taxon>
        <taxon>Sordariomycetes</taxon>
        <taxon>Sordariomycetidae</taxon>
        <taxon>Sordariales</taxon>
        <taxon>Lasiosphaeriaceae</taxon>
        <taxon>Lasiosphaeris</taxon>
    </lineage>
</organism>
<protein>
    <recommendedName>
        <fullName evidence="11">Succinate dehydrogenase subunit C</fullName>
    </recommendedName>
</protein>
<dbReference type="EMBL" id="JAUKUA010000003">
    <property type="protein sequence ID" value="KAK0720166.1"/>
    <property type="molecule type" value="Genomic_DNA"/>
</dbReference>
<evidence type="ECO:0000256" key="4">
    <source>
        <dbReference type="ARBA" id="ARBA00022723"/>
    </source>
</evidence>
<feature type="transmembrane region" description="Helical" evidence="8">
    <location>
        <begin position="166"/>
        <end position="187"/>
    </location>
</feature>
<dbReference type="GO" id="GO:0046872">
    <property type="term" value="F:metal ion binding"/>
    <property type="evidence" value="ECO:0007669"/>
    <property type="project" value="UniProtKB-KW"/>
</dbReference>
<dbReference type="GO" id="GO:0016020">
    <property type="term" value="C:membrane"/>
    <property type="evidence" value="ECO:0007669"/>
    <property type="project" value="UniProtKB-SubCell"/>
</dbReference>
<evidence type="ECO:0000256" key="8">
    <source>
        <dbReference type="SAM" id="Phobius"/>
    </source>
</evidence>
<dbReference type="InterPro" id="IPR014314">
    <property type="entry name" value="Succ_DH_cytb556"/>
</dbReference>
<evidence type="ECO:0000313" key="10">
    <source>
        <dbReference type="Proteomes" id="UP001172102"/>
    </source>
</evidence>
<evidence type="ECO:0000256" key="7">
    <source>
        <dbReference type="ARBA" id="ARBA00023136"/>
    </source>
</evidence>
<dbReference type="Pfam" id="PF01127">
    <property type="entry name" value="Sdh_cyt"/>
    <property type="match status" value="1"/>
</dbReference>
<dbReference type="SUPFAM" id="SSF81343">
    <property type="entry name" value="Fumarate reductase respiratory complex transmembrane subunits"/>
    <property type="match status" value="1"/>
</dbReference>
<dbReference type="PANTHER" id="PTHR10978:SF5">
    <property type="entry name" value="SUCCINATE DEHYDROGENASE CYTOCHROME B560 SUBUNIT, MITOCHONDRIAL"/>
    <property type="match status" value="1"/>
</dbReference>
<feature type="transmembrane region" description="Helical" evidence="8">
    <location>
        <begin position="120"/>
        <end position="145"/>
    </location>
</feature>